<gene>
    <name evidence="8" type="ORF">EV195_102142</name>
</gene>
<evidence type="ECO:0000256" key="2">
    <source>
        <dbReference type="ARBA" id="ARBA00022723"/>
    </source>
</evidence>
<dbReference type="RefSeq" id="WP_132793561.1">
    <property type="nucleotide sequence ID" value="NZ_SLXM01000002.1"/>
</dbReference>
<dbReference type="GO" id="GO:0016020">
    <property type="term" value="C:membrane"/>
    <property type="evidence" value="ECO:0007669"/>
    <property type="project" value="TreeGrafter"/>
</dbReference>
<evidence type="ECO:0000256" key="1">
    <source>
        <dbReference type="ARBA" id="ARBA00022670"/>
    </source>
</evidence>
<reference evidence="8 9" key="1">
    <citation type="submission" date="2019-03" db="EMBL/GenBank/DDBJ databases">
        <title>Genomic Encyclopedia of Type Strains, Phase IV (KMG-IV): sequencing the most valuable type-strain genomes for metagenomic binning, comparative biology and taxonomic classification.</title>
        <authorList>
            <person name="Goeker M."/>
        </authorList>
    </citation>
    <scope>NUCLEOTIDE SEQUENCE [LARGE SCALE GENOMIC DNA]</scope>
    <source>
        <strain evidence="8 9">DSM 14836</strain>
    </source>
</reference>
<protein>
    <submittedName>
        <fullName evidence="8">Peptidase M48-like protein</fullName>
    </submittedName>
</protein>
<keyword evidence="1 6" id="KW-0645">Protease</keyword>
<dbReference type="Gene3D" id="3.30.2010.10">
    <property type="entry name" value="Metalloproteases ('zincins'), catalytic domain"/>
    <property type="match status" value="1"/>
</dbReference>
<evidence type="ECO:0000259" key="7">
    <source>
        <dbReference type="Pfam" id="PF01435"/>
    </source>
</evidence>
<comment type="caution">
    <text evidence="8">The sequence shown here is derived from an EMBL/GenBank/DDBJ whole genome shotgun (WGS) entry which is preliminary data.</text>
</comment>
<evidence type="ECO:0000256" key="4">
    <source>
        <dbReference type="ARBA" id="ARBA00022833"/>
    </source>
</evidence>
<dbReference type="InterPro" id="IPR051156">
    <property type="entry name" value="Mito/Outer_Membr_Metalloprot"/>
</dbReference>
<dbReference type="AlphaFoldDB" id="A0A4R2NXD6"/>
<evidence type="ECO:0000256" key="3">
    <source>
        <dbReference type="ARBA" id="ARBA00022801"/>
    </source>
</evidence>
<evidence type="ECO:0000256" key="5">
    <source>
        <dbReference type="ARBA" id="ARBA00023049"/>
    </source>
</evidence>
<keyword evidence="5 6" id="KW-0482">Metalloprotease</keyword>
<name>A0A4R2NXD6_9FLAO</name>
<dbReference type="PANTHER" id="PTHR22726:SF1">
    <property type="entry name" value="METALLOENDOPEPTIDASE OMA1, MITOCHONDRIAL"/>
    <property type="match status" value="1"/>
</dbReference>
<dbReference type="OrthoDB" id="910748at2"/>
<dbReference type="Proteomes" id="UP000294564">
    <property type="component" value="Unassembled WGS sequence"/>
</dbReference>
<evidence type="ECO:0000313" key="9">
    <source>
        <dbReference type="Proteomes" id="UP000294564"/>
    </source>
</evidence>
<dbReference type="Pfam" id="PF01435">
    <property type="entry name" value="Peptidase_M48"/>
    <property type="match status" value="1"/>
</dbReference>
<comment type="similarity">
    <text evidence="6">Belongs to the peptidase M48 family.</text>
</comment>
<keyword evidence="9" id="KW-1185">Reference proteome</keyword>
<dbReference type="InterPro" id="IPR001915">
    <property type="entry name" value="Peptidase_M48"/>
</dbReference>
<keyword evidence="2" id="KW-0479">Metal-binding</keyword>
<dbReference type="PANTHER" id="PTHR22726">
    <property type="entry name" value="METALLOENDOPEPTIDASE OMA1"/>
    <property type="match status" value="1"/>
</dbReference>
<keyword evidence="4 6" id="KW-0862">Zinc</keyword>
<proteinExistence type="inferred from homology"/>
<keyword evidence="3 6" id="KW-0378">Hydrolase</keyword>
<sequence length="433" mass="51628">MKRFFLYILFFSSIYISSQTSFELDTANYETRKKIVLNLKSDLDNLKKEFKQNYKKKVRNELDIVYTNLYNEFISALENKEFTLDKRFTFYIDSIKTKIIEENKLSNNIKILITKENSPNAVTVGKGIIIMNIGLFSYLENGDQLAAVLCHEFGHQVLKHSEKTILHDVQPKTIREKKKVALKLLRKKYNVHTELQNLLKETLYKDGKKLRKLEISADSIGYILYKKAKFKEHEYLRALEVLHEFETSPEITINKNKYKEIFNLPNQPFKDNWIKVDDENEYNYLNKEKFNYDSIKTHPELQERIQLIRNIFPGLESTSQYNKPTSNFTFLKKLSINQIVPSLYNSELYGLSAYGTFLKLCNDSNNSIHKKWLGKNFLKLYEAKKKYRFNRHVDRLEPNNQDKSYLFFLNFLWNLKLEEFKHISDYYLSKQEE</sequence>
<dbReference type="GO" id="GO:0051603">
    <property type="term" value="P:proteolysis involved in protein catabolic process"/>
    <property type="evidence" value="ECO:0007669"/>
    <property type="project" value="TreeGrafter"/>
</dbReference>
<feature type="domain" description="Peptidase M48" evidence="7">
    <location>
        <begin position="98"/>
        <end position="310"/>
    </location>
</feature>
<accession>A0A4R2NXD6</accession>
<evidence type="ECO:0000256" key="6">
    <source>
        <dbReference type="RuleBase" id="RU003983"/>
    </source>
</evidence>
<dbReference type="GO" id="GO:0046872">
    <property type="term" value="F:metal ion binding"/>
    <property type="evidence" value="ECO:0007669"/>
    <property type="project" value="UniProtKB-KW"/>
</dbReference>
<dbReference type="GO" id="GO:0004222">
    <property type="term" value="F:metalloendopeptidase activity"/>
    <property type="evidence" value="ECO:0007669"/>
    <property type="project" value="InterPro"/>
</dbReference>
<organism evidence="8 9">
    <name type="scientific">Tenacibaculum skagerrakense</name>
    <dbReference type="NCBI Taxonomy" id="186571"/>
    <lineage>
        <taxon>Bacteria</taxon>
        <taxon>Pseudomonadati</taxon>
        <taxon>Bacteroidota</taxon>
        <taxon>Flavobacteriia</taxon>
        <taxon>Flavobacteriales</taxon>
        <taxon>Flavobacteriaceae</taxon>
        <taxon>Tenacibaculum</taxon>
    </lineage>
</organism>
<evidence type="ECO:0000313" key="8">
    <source>
        <dbReference type="EMBL" id="TCP26800.1"/>
    </source>
</evidence>
<dbReference type="EMBL" id="SLXM01000002">
    <property type="protein sequence ID" value="TCP26800.1"/>
    <property type="molecule type" value="Genomic_DNA"/>
</dbReference>
<comment type="cofactor">
    <cofactor evidence="6">
        <name>Zn(2+)</name>
        <dbReference type="ChEBI" id="CHEBI:29105"/>
    </cofactor>
    <text evidence="6">Binds 1 zinc ion per subunit.</text>
</comment>